<dbReference type="RefSeq" id="WP_189049251.1">
    <property type="nucleotide sequence ID" value="NZ_BMJQ01000011.1"/>
</dbReference>
<evidence type="ECO:0000256" key="3">
    <source>
        <dbReference type="SAM" id="Phobius"/>
    </source>
</evidence>
<keyword evidence="6" id="KW-1185">Reference proteome</keyword>
<keyword evidence="2" id="KW-0012">Acyltransferase</keyword>
<evidence type="ECO:0000313" key="5">
    <source>
        <dbReference type="EMBL" id="GGF30835.1"/>
    </source>
</evidence>
<dbReference type="PROSITE" id="PS51186">
    <property type="entry name" value="GNAT"/>
    <property type="match status" value="1"/>
</dbReference>
<dbReference type="SUPFAM" id="SSF55729">
    <property type="entry name" value="Acyl-CoA N-acyltransferases (Nat)"/>
    <property type="match status" value="1"/>
</dbReference>
<dbReference type="EMBL" id="BMJQ01000011">
    <property type="protein sequence ID" value="GGF30835.1"/>
    <property type="molecule type" value="Genomic_DNA"/>
</dbReference>
<name>A0A8J2YWH7_9PROT</name>
<dbReference type="InterPro" id="IPR000182">
    <property type="entry name" value="GNAT_dom"/>
</dbReference>
<dbReference type="PANTHER" id="PTHR43877:SF2">
    <property type="entry name" value="AMINOALKYLPHOSPHONATE N-ACETYLTRANSFERASE-RELATED"/>
    <property type="match status" value="1"/>
</dbReference>
<dbReference type="CDD" id="cd04301">
    <property type="entry name" value="NAT_SF"/>
    <property type="match status" value="1"/>
</dbReference>
<reference evidence="5" key="2">
    <citation type="submission" date="2020-09" db="EMBL/GenBank/DDBJ databases">
        <authorList>
            <person name="Sun Q."/>
            <person name="Zhou Y."/>
        </authorList>
    </citation>
    <scope>NUCLEOTIDE SEQUENCE</scope>
    <source>
        <strain evidence="5">CGMCC 1.15725</strain>
    </source>
</reference>
<reference evidence="5" key="1">
    <citation type="journal article" date="2014" name="Int. J. Syst. Evol. Microbiol.">
        <title>Complete genome sequence of Corynebacterium casei LMG S-19264T (=DSM 44701T), isolated from a smear-ripened cheese.</title>
        <authorList>
            <consortium name="US DOE Joint Genome Institute (JGI-PGF)"/>
            <person name="Walter F."/>
            <person name="Albersmeier A."/>
            <person name="Kalinowski J."/>
            <person name="Ruckert C."/>
        </authorList>
    </citation>
    <scope>NUCLEOTIDE SEQUENCE</scope>
    <source>
        <strain evidence="5">CGMCC 1.15725</strain>
    </source>
</reference>
<comment type="caution">
    <text evidence="5">The sequence shown here is derived from an EMBL/GenBank/DDBJ whole genome shotgun (WGS) entry which is preliminary data.</text>
</comment>
<dbReference type="Proteomes" id="UP000646365">
    <property type="component" value="Unassembled WGS sequence"/>
</dbReference>
<keyword evidence="3" id="KW-0472">Membrane</keyword>
<evidence type="ECO:0000313" key="6">
    <source>
        <dbReference type="Proteomes" id="UP000646365"/>
    </source>
</evidence>
<dbReference type="AlphaFoldDB" id="A0A8J2YWH7"/>
<keyword evidence="3" id="KW-1133">Transmembrane helix</keyword>
<keyword evidence="3" id="KW-0812">Transmembrane</keyword>
<dbReference type="InterPro" id="IPR016181">
    <property type="entry name" value="Acyl_CoA_acyltransferase"/>
</dbReference>
<dbReference type="Gene3D" id="3.40.630.30">
    <property type="match status" value="1"/>
</dbReference>
<accession>A0A8J2YWH7</accession>
<protein>
    <recommendedName>
        <fullName evidence="4">N-acetyltransferase domain-containing protein</fullName>
    </recommendedName>
</protein>
<sequence>MTPEERTLAPLLRVATPADRPALEALEAASFSQDRISARSWRRLLRRPSALILVAPAAAGLAGALVMLFRRGSRIARVYSIAVAAAQRGNGFARLLLGRAADAAQERGCRAVRLETRLDNHNAQSLFAREGFAVTGRTDDYYEDGMAALRLERPLPPAYSH</sequence>
<evidence type="ECO:0000256" key="2">
    <source>
        <dbReference type="ARBA" id="ARBA00023315"/>
    </source>
</evidence>
<feature type="domain" description="N-acetyltransferase" evidence="4">
    <location>
        <begin position="10"/>
        <end position="156"/>
    </location>
</feature>
<evidence type="ECO:0000259" key="4">
    <source>
        <dbReference type="PROSITE" id="PS51186"/>
    </source>
</evidence>
<dbReference type="GO" id="GO:0016747">
    <property type="term" value="F:acyltransferase activity, transferring groups other than amino-acyl groups"/>
    <property type="evidence" value="ECO:0007669"/>
    <property type="project" value="InterPro"/>
</dbReference>
<keyword evidence="1" id="KW-0808">Transferase</keyword>
<dbReference type="PANTHER" id="PTHR43877">
    <property type="entry name" value="AMINOALKYLPHOSPHONATE N-ACETYLTRANSFERASE-RELATED-RELATED"/>
    <property type="match status" value="1"/>
</dbReference>
<evidence type="ECO:0000256" key="1">
    <source>
        <dbReference type="ARBA" id="ARBA00022679"/>
    </source>
</evidence>
<dbReference type="InterPro" id="IPR050832">
    <property type="entry name" value="Bact_Acetyltransf"/>
</dbReference>
<gene>
    <name evidence="5" type="ORF">GCM10011611_41130</name>
</gene>
<dbReference type="Pfam" id="PF00583">
    <property type="entry name" value="Acetyltransf_1"/>
    <property type="match status" value="1"/>
</dbReference>
<proteinExistence type="predicted"/>
<organism evidence="5 6">
    <name type="scientific">Aliidongia dinghuensis</name>
    <dbReference type="NCBI Taxonomy" id="1867774"/>
    <lineage>
        <taxon>Bacteria</taxon>
        <taxon>Pseudomonadati</taxon>
        <taxon>Pseudomonadota</taxon>
        <taxon>Alphaproteobacteria</taxon>
        <taxon>Rhodospirillales</taxon>
        <taxon>Dongiaceae</taxon>
        <taxon>Aliidongia</taxon>
    </lineage>
</organism>
<feature type="transmembrane region" description="Helical" evidence="3">
    <location>
        <begin position="50"/>
        <end position="69"/>
    </location>
</feature>